<dbReference type="PANTHER" id="PTHR44757:SF2">
    <property type="entry name" value="BIOFILM ARCHITECTURE MAINTENANCE PROTEIN MBAA"/>
    <property type="match status" value="1"/>
</dbReference>
<dbReference type="SUPFAM" id="SSF141868">
    <property type="entry name" value="EAL domain-like"/>
    <property type="match status" value="1"/>
</dbReference>
<dbReference type="PROSITE" id="PS50883">
    <property type="entry name" value="EAL"/>
    <property type="match status" value="1"/>
</dbReference>
<protein>
    <submittedName>
        <fullName evidence="6">GGDEF domain-containing response regulator</fullName>
    </submittedName>
</protein>
<dbReference type="AlphaFoldDB" id="A0A2M7GA04"/>
<dbReference type="SMART" id="SM00052">
    <property type="entry name" value="EAL"/>
    <property type="match status" value="1"/>
</dbReference>
<accession>A0A2M7GA04</accession>
<dbReference type="CDD" id="cd01949">
    <property type="entry name" value="GGDEF"/>
    <property type="match status" value="1"/>
</dbReference>
<comment type="caution">
    <text evidence="6">The sequence shown here is derived from an EMBL/GenBank/DDBJ whole genome shotgun (WGS) entry which is preliminary data.</text>
</comment>
<dbReference type="SMART" id="SM00267">
    <property type="entry name" value="GGDEF"/>
    <property type="match status" value="1"/>
</dbReference>
<sequence length="605" mass="68673">MGKSQISGTCSMKKVLIIEPSAQLCQKIIDILHVSGFETLTADNETTGLALAQEYTPDLIIYSHETQKIKPQELEEILQSDLDTATIPLICIISESMYTFKMLEKTFDPERYLINPFRPEELMLKVNQHLPINTSYRHLAVATSPVITNVNIPAHYYDSITGLPNHILLHQVLIEDVQTTPSEFLVGVLVIDLDRFRTINDALGHDNGDLLLKAISQRLINCVGSNERVFHLGEDKFAVLLPDLIQEQDAAKVANDIIHEIKQTIPFQNHELHITASIGISLYPTDTTEIKKLLRCAETAMYQAKEQGRNTLEFYSSFIRSKAYDRLNLESGLYRALKQEEFKLYYQPKVDLEQNRVVGMEALIRWHHKDFGWVSPTQFIPLAEETDLILTIGEWVLQEACRQNKLWMDQGYPELCVTVNVSGQQFKRMDIVKLVNHVLDQTQLPPECLQLELTESVLMKNISNTVVKLGDLKKRGVSIAVDDFGTGYSSLAYLKRFRLDTLKIDQSFVRDIDNDSDDAAIVSAIINMAHSLGMTVVAEGVETRKQLDFLRSHHCDQIQGYYFAKPLPPEEFTKLLDRDFDNSLKSKEEPAEAVVSESLSMPSDD</sequence>
<dbReference type="Gene3D" id="3.40.50.2300">
    <property type="match status" value="1"/>
</dbReference>
<feature type="domain" description="EAL" evidence="4">
    <location>
        <begin position="326"/>
        <end position="580"/>
    </location>
</feature>
<dbReference type="CDD" id="cd01948">
    <property type="entry name" value="EAL"/>
    <property type="match status" value="1"/>
</dbReference>
<dbReference type="InterPro" id="IPR000160">
    <property type="entry name" value="GGDEF_dom"/>
</dbReference>
<feature type="region of interest" description="Disordered" evidence="2">
    <location>
        <begin position="583"/>
        <end position="605"/>
    </location>
</feature>
<dbReference type="NCBIfam" id="TIGR00254">
    <property type="entry name" value="GGDEF"/>
    <property type="match status" value="1"/>
</dbReference>
<dbReference type="Gene3D" id="3.20.20.450">
    <property type="entry name" value="EAL domain"/>
    <property type="match status" value="1"/>
</dbReference>
<evidence type="ECO:0000256" key="1">
    <source>
        <dbReference type="PROSITE-ProRule" id="PRU00169"/>
    </source>
</evidence>
<reference evidence="6 7" key="1">
    <citation type="submission" date="2017-09" db="EMBL/GenBank/DDBJ databases">
        <title>Depth-based differentiation of microbial function through sediment-hosted aquifers and enrichment of novel symbionts in the deep terrestrial subsurface.</title>
        <authorList>
            <person name="Probst A.J."/>
            <person name="Ladd B."/>
            <person name="Jarett J.K."/>
            <person name="Geller-Mcgrath D.E."/>
            <person name="Sieber C.M."/>
            <person name="Emerson J.B."/>
            <person name="Anantharaman K."/>
            <person name="Thomas B.C."/>
            <person name="Malmstrom R."/>
            <person name="Stieglmeier M."/>
            <person name="Klingl A."/>
            <person name="Woyke T."/>
            <person name="Ryan C.M."/>
            <person name="Banfield J.F."/>
        </authorList>
    </citation>
    <scope>NUCLEOTIDE SEQUENCE [LARGE SCALE GENOMIC DNA]</scope>
    <source>
        <strain evidence="6">CG17_big_fil_post_rev_8_21_14_2_50_48_46</strain>
    </source>
</reference>
<dbReference type="InterPro" id="IPR029787">
    <property type="entry name" value="Nucleotide_cyclase"/>
</dbReference>
<evidence type="ECO:0000259" key="4">
    <source>
        <dbReference type="PROSITE" id="PS50883"/>
    </source>
</evidence>
<comment type="caution">
    <text evidence="1">Lacks conserved residue(s) required for the propagation of feature annotation.</text>
</comment>
<evidence type="ECO:0000259" key="3">
    <source>
        <dbReference type="PROSITE" id="PS50110"/>
    </source>
</evidence>
<dbReference type="InterPro" id="IPR001633">
    <property type="entry name" value="EAL_dom"/>
</dbReference>
<dbReference type="PROSITE" id="PS50887">
    <property type="entry name" value="GGDEF"/>
    <property type="match status" value="1"/>
</dbReference>
<dbReference type="InterPro" id="IPR043128">
    <property type="entry name" value="Rev_trsase/Diguanyl_cyclase"/>
</dbReference>
<dbReference type="SUPFAM" id="SSF55073">
    <property type="entry name" value="Nucleotide cyclase"/>
    <property type="match status" value="1"/>
</dbReference>
<dbReference type="InterPro" id="IPR052155">
    <property type="entry name" value="Biofilm_reg_signaling"/>
</dbReference>
<feature type="domain" description="Response regulatory" evidence="3">
    <location>
        <begin position="14"/>
        <end position="130"/>
    </location>
</feature>
<proteinExistence type="predicted"/>
<feature type="domain" description="GGDEF" evidence="5">
    <location>
        <begin position="184"/>
        <end position="317"/>
    </location>
</feature>
<dbReference type="Pfam" id="PF00563">
    <property type="entry name" value="EAL"/>
    <property type="match status" value="1"/>
</dbReference>
<dbReference type="InterPro" id="IPR001789">
    <property type="entry name" value="Sig_transdc_resp-reg_receiver"/>
</dbReference>
<dbReference type="PANTHER" id="PTHR44757">
    <property type="entry name" value="DIGUANYLATE CYCLASE DGCP"/>
    <property type="match status" value="1"/>
</dbReference>
<organism evidence="6 7">
    <name type="scientific">bacterium (Candidatus Blackallbacteria) CG17_big_fil_post_rev_8_21_14_2_50_48_46</name>
    <dbReference type="NCBI Taxonomy" id="2014261"/>
    <lineage>
        <taxon>Bacteria</taxon>
        <taxon>Candidatus Blackallbacteria</taxon>
    </lineage>
</organism>
<gene>
    <name evidence="6" type="ORF">COW36_02380</name>
</gene>
<dbReference type="FunFam" id="3.20.20.450:FF:000001">
    <property type="entry name" value="Cyclic di-GMP phosphodiesterase yahA"/>
    <property type="match status" value="1"/>
</dbReference>
<dbReference type="PROSITE" id="PS50110">
    <property type="entry name" value="RESPONSE_REGULATORY"/>
    <property type="match status" value="1"/>
</dbReference>
<dbReference type="GO" id="GO:0000160">
    <property type="term" value="P:phosphorelay signal transduction system"/>
    <property type="evidence" value="ECO:0007669"/>
    <property type="project" value="InterPro"/>
</dbReference>
<dbReference type="EMBL" id="PFFQ01000006">
    <property type="protein sequence ID" value="PIW18976.1"/>
    <property type="molecule type" value="Genomic_DNA"/>
</dbReference>
<dbReference type="InterPro" id="IPR011006">
    <property type="entry name" value="CheY-like_superfamily"/>
</dbReference>
<evidence type="ECO:0000313" key="6">
    <source>
        <dbReference type="EMBL" id="PIW18976.1"/>
    </source>
</evidence>
<evidence type="ECO:0000259" key="5">
    <source>
        <dbReference type="PROSITE" id="PS50887"/>
    </source>
</evidence>
<dbReference type="Gene3D" id="3.30.70.270">
    <property type="match status" value="1"/>
</dbReference>
<dbReference type="Pfam" id="PF00990">
    <property type="entry name" value="GGDEF"/>
    <property type="match status" value="1"/>
</dbReference>
<evidence type="ECO:0000313" key="7">
    <source>
        <dbReference type="Proteomes" id="UP000231019"/>
    </source>
</evidence>
<dbReference type="InterPro" id="IPR035919">
    <property type="entry name" value="EAL_sf"/>
</dbReference>
<dbReference type="Proteomes" id="UP000231019">
    <property type="component" value="Unassembled WGS sequence"/>
</dbReference>
<dbReference type="SUPFAM" id="SSF52172">
    <property type="entry name" value="CheY-like"/>
    <property type="match status" value="1"/>
</dbReference>
<evidence type="ECO:0000256" key="2">
    <source>
        <dbReference type="SAM" id="MobiDB-lite"/>
    </source>
</evidence>
<name>A0A2M7GA04_9BACT</name>